<feature type="region of interest" description="Disordered" evidence="1">
    <location>
        <begin position="53"/>
        <end position="73"/>
    </location>
</feature>
<accession>L0GV55</accession>
<evidence type="ECO:0008006" key="4">
    <source>
        <dbReference type="Google" id="ProtNLM"/>
    </source>
</evidence>
<dbReference type="OrthoDB" id="5625523at2"/>
<gene>
    <name evidence="2" type="ORF">Thimo_1067</name>
</gene>
<proteinExistence type="predicted"/>
<sequence>MLVTFRTPAYADITMFGNVAETLLELMGHSGTIPGALLAEDIPEALGRLKAAVGEHPDRPLDPETSGEREEEQVHVSLAHRALPLIELLAAAAAAKENVIWDKA</sequence>
<dbReference type="STRING" id="765912.Thimo_1067"/>
<evidence type="ECO:0000313" key="3">
    <source>
        <dbReference type="Proteomes" id="UP000010816"/>
    </source>
</evidence>
<organism evidence="2 3">
    <name type="scientific">Thioflavicoccus mobilis 8321</name>
    <dbReference type="NCBI Taxonomy" id="765912"/>
    <lineage>
        <taxon>Bacteria</taxon>
        <taxon>Pseudomonadati</taxon>
        <taxon>Pseudomonadota</taxon>
        <taxon>Gammaproteobacteria</taxon>
        <taxon>Chromatiales</taxon>
        <taxon>Chromatiaceae</taxon>
        <taxon>Thioflavicoccus</taxon>
    </lineage>
</organism>
<dbReference type="Pfam" id="PF08895">
    <property type="entry name" value="DUF1840"/>
    <property type="match status" value="1"/>
</dbReference>
<dbReference type="Proteomes" id="UP000010816">
    <property type="component" value="Chromosome"/>
</dbReference>
<evidence type="ECO:0000256" key="1">
    <source>
        <dbReference type="SAM" id="MobiDB-lite"/>
    </source>
</evidence>
<dbReference type="eggNOG" id="ENOG5030N4C">
    <property type="taxonomic scope" value="Bacteria"/>
</dbReference>
<evidence type="ECO:0000313" key="2">
    <source>
        <dbReference type="EMBL" id="AGA89871.1"/>
    </source>
</evidence>
<dbReference type="AlphaFoldDB" id="L0GV55"/>
<name>L0GV55_9GAMM</name>
<protein>
    <recommendedName>
        <fullName evidence="4">DUF1840 domain-containing protein</fullName>
    </recommendedName>
</protein>
<dbReference type="RefSeq" id="WP_015280016.1">
    <property type="nucleotide sequence ID" value="NC_019940.1"/>
</dbReference>
<dbReference type="KEGG" id="tmb:Thimo_1067"/>
<dbReference type="InterPro" id="IPR014991">
    <property type="entry name" value="DUF1840"/>
</dbReference>
<reference evidence="2 3" key="1">
    <citation type="submission" date="2011-09" db="EMBL/GenBank/DDBJ databases">
        <title>Complete sequence of chromosome of Thioflavicoccus mobilis 8321.</title>
        <authorList>
            <consortium name="US DOE Joint Genome Institute"/>
            <person name="Lucas S."/>
            <person name="Han J."/>
            <person name="Lapidus A."/>
            <person name="Cheng J.-F."/>
            <person name="Goodwin L."/>
            <person name="Pitluck S."/>
            <person name="Peters L."/>
            <person name="Ovchinnikova G."/>
            <person name="Lu M."/>
            <person name="Detter J.C."/>
            <person name="Han C."/>
            <person name="Tapia R."/>
            <person name="Land M."/>
            <person name="Hauser L."/>
            <person name="Kyrpides N."/>
            <person name="Ivanova N."/>
            <person name="Pagani I."/>
            <person name="Vogl K."/>
            <person name="Liu Z."/>
            <person name="Imhoff J."/>
            <person name="Thiel V."/>
            <person name="Frigaard N.-U."/>
            <person name="Bryant D."/>
            <person name="Woyke T."/>
        </authorList>
    </citation>
    <scope>NUCLEOTIDE SEQUENCE [LARGE SCALE GENOMIC DNA]</scope>
    <source>
        <strain evidence="2 3">8321</strain>
    </source>
</reference>
<dbReference type="PATRIC" id="fig|765912.4.peg.1031"/>
<dbReference type="EMBL" id="CP003051">
    <property type="protein sequence ID" value="AGA89871.1"/>
    <property type="molecule type" value="Genomic_DNA"/>
</dbReference>
<dbReference type="HOGENOM" id="CLU_146690_1_0_6"/>
<keyword evidence="3" id="KW-1185">Reference proteome</keyword>